<feature type="binding site" evidence="7">
    <location>
        <position position="745"/>
    </location>
    <ligand>
        <name>ATP</name>
        <dbReference type="ChEBI" id="CHEBI:30616"/>
    </ligand>
</feature>
<keyword evidence="3 7" id="KW-0547">Nucleotide-binding</keyword>
<keyword evidence="1" id="KW-0723">Serine/threonine-protein kinase</keyword>
<dbReference type="Proteomes" id="UP001651158">
    <property type="component" value="Unassembled WGS sequence"/>
</dbReference>
<dbReference type="InterPro" id="IPR008271">
    <property type="entry name" value="Ser/Thr_kinase_AS"/>
</dbReference>
<dbReference type="PROSITE" id="PS50011">
    <property type="entry name" value="PROTEIN_KINASE_DOM"/>
    <property type="match status" value="1"/>
</dbReference>
<comment type="similarity">
    <text evidence="6">Belongs to the protein kinase superfamily. CMGC Ser/Thr protein kinase family. Lammer subfamily.</text>
</comment>
<feature type="compositionally biased region" description="Acidic residues" evidence="8">
    <location>
        <begin position="561"/>
        <end position="584"/>
    </location>
</feature>
<dbReference type="Gene3D" id="3.30.200.20">
    <property type="entry name" value="Phosphorylase Kinase, domain 1"/>
    <property type="match status" value="1"/>
</dbReference>
<keyword evidence="4" id="KW-0418">Kinase</keyword>
<organism evidence="10 11">
    <name type="scientific">Taenia crassiceps</name>
    <dbReference type="NCBI Taxonomy" id="6207"/>
    <lineage>
        <taxon>Eukaryota</taxon>
        <taxon>Metazoa</taxon>
        <taxon>Spiralia</taxon>
        <taxon>Lophotrochozoa</taxon>
        <taxon>Platyhelminthes</taxon>
        <taxon>Cestoda</taxon>
        <taxon>Eucestoda</taxon>
        <taxon>Cyclophyllidea</taxon>
        <taxon>Taeniidae</taxon>
        <taxon>Taenia</taxon>
    </lineage>
</organism>
<gene>
    <name evidence="10" type="ORF">TcWFU_009736</name>
</gene>
<dbReference type="InterPro" id="IPR011009">
    <property type="entry name" value="Kinase-like_dom_sf"/>
</dbReference>
<dbReference type="SUPFAM" id="SSF56112">
    <property type="entry name" value="Protein kinase-like (PK-like)"/>
    <property type="match status" value="1"/>
</dbReference>
<comment type="caution">
    <text evidence="10">The sequence shown here is derived from an EMBL/GenBank/DDBJ whole genome shotgun (WGS) entry which is preliminary data.</text>
</comment>
<feature type="region of interest" description="Disordered" evidence="8">
    <location>
        <begin position="228"/>
        <end position="281"/>
    </location>
</feature>
<keyword evidence="2" id="KW-0808">Transferase</keyword>
<evidence type="ECO:0000259" key="9">
    <source>
        <dbReference type="PROSITE" id="PS50011"/>
    </source>
</evidence>
<feature type="compositionally biased region" description="Low complexity" evidence="8">
    <location>
        <begin position="1065"/>
        <end position="1080"/>
    </location>
</feature>
<dbReference type="EMBL" id="JAKROA010000007">
    <property type="protein sequence ID" value="KAL5105956.1"/>
    <property type="molecule type" value="Genomic_DNA"/>
</dbReference>
<dbReference type="InterPro" id="IPR017441">
    <property type="entry name" value="Protein_kinase_ATP_BS"/>
</dbReference>
<feature type="compositionally biased region" description="Low complexity" evidence="8">
    <location>
        <begin position="86"/>
        <end position="101"/>
    </location>
</feature>
<dbReference type="PROSITE" id="PS00107">
    <property type="entry name" value="PROTEIN_KINASE_ATP"/>
    <property type="match status" value="1"/>
</dbReference>
<evidence type="ECO:0000256" key="5">
    <source>
        <dbReference type="ARBA" id="ARBA00022840"/>
    </source>
</evidence>
<dbReference type="Pfam" id="PF00069">
    <property type="entry name" value="Pkinase"/>
    <property type="match status" value="1"/>
</dbReference>
<feature type="compositionally biased region" description="Polar residues" evidence="8">
    <location>
        <begin position="72"/>
        <end position="85"/>
    </location>
</feature>
<feature type="region of interest" description="Disordered" evidence="8">
    <location>
        <begin position="1051"/>
        <end position="1095"/>
    </location>
</feature>
<dbReference type="InterPro" id="IPR051175">
    <property type="entry name" value="CLK_kinases"/>
</dbReference>
<evidence type="ECO:0000256" key="4">
    <source>
        <dbReference type="ARBA" id="ARBA00022777"/>
    </source>
</evidence>
<dbReference type="InterPro" id="IPR000719">
    <property type="entry name" value="Prot_kinase_dom"/>
</dbReference>
<evidence type="ECO:0000313" key="10">
    <source>
        <dbReference type="EMBL" id="KAL5105956.1"/>
    </source>
</evidence>
<dbReference type="Gene3D" id="1.10.510.10">
    <property type="entry name" value="Transferase(Phosphotransferase) domain 1"/>
    <property type="match status" value="1"/>
</dbReference>
<proteinExistence type="inferred from homology"/>
<feature type="compositionally biased region" description="Pro residues" evidence="8">
    <location>
        <begin position="1055"/>
        <end position="1064"/>
    </location>
</feature>
<dbReference type="PROSITE" id="PS00108">
    <property type="entry name" value="PROTEIN_KINASE_ST"/>
    <property type="match status" value="1"/>
</dbReference>
<name>A0ABR4Q8R6_9CEST</name>
<sequence length="1095" mass="122546">MRLPRSTAIDEASRRHTLASDLKFSFPCVHSAIDKARKLSIGRRCMAVAAFAHFTSARTPYRSIPTPRRAFTTGTAKRQSSGNWESASSSSPPAPPRRISTPRPPAVVAVCVEGLLSRFALTAWSSNQPRFCAHSLTPSLRTASTFAHSTLAHSVEAFSAPREEELLYTVSTSSSSESSSPITSEIVSDFETNGAEAEAISVSELDEKKRLEEPSVIIPFPPPSRFECLEMSASRPPPRPQPSLVGPRRGSVASRESSFSPPADRNGTRAPQQAQNNGTSIADMENSVLFRKLEAAVAKVAAEQQEHERSLLLLAAGNTTASSPSAASPSLNNLLNMLANVGSDYQLLRLQLVGEKEKRALVEAARKRIATREAAIQTEALQLGPRDTCPLCQRTPVTVKRGGGRRVAVQQFLPAVVPLSRGVPLRRTRLGPPLQQQNSLTGGGSPQQRFLWPASGQIVDVVETLAEPPYPVHTSLLVQTTPMEVTSEDYCERACISTISVHGPLPPDAKTTFAPKVAVEAPKKVFEPPKPPILKVAEIPKKAAEVTKPPSLKQVERRDADAEEEEEEDEDEDEDEEESEESDAEISRKLRRQLRRTQKTQEINAAIVQMALNQQKKEEEAAAALAVGAEVQPQSGGAAAITTADGSSRIAEARQRAKKFIEQRKLSMQQQQQQEVESYDGSSQPPEEDMSSRFPPLDDVDGHLIYSPHDFILDRYEIIKTLGEGTFGKVVECLDHHTDTRIALKIIKNVDKYREAAMLEINVLNFLRERDPNDEYLCVRLLDWFDYFGHICLAFDILGLSVFDFLRENNYVGYPIEHVRHISYQLCHAVRFMHDNQLTHTDLKPENILFNRSDYISVHNRKKRRYDRIVKCSDVRLIDFGSATFDYDHHSTIVSTRHYRAPEVILELGWSQPCDVWSIGCIIFELYTGYTLFQTHDNREHLAMMERTLGHIPYRMTRKSRTGFFYHGRLDWDFYSPEGRYVRENCRPLLTLELLLPLQRYCKEENQDTLDMFDLISKMLEYDPADRICLAAAMSHPFFLRIPSNQRLNYRYHPPHLPLPPPPQQQSAESGGETNGNAAEGARRKTSASATGVVR</sequence>
<evidence type="ECO:0000256" key="2">
    <source>
        <dbReference type="ARBA" id="ARBA00022679"/>
    </source>
</evidence>
<feature type="region of interest" description="Disordered" evidence="8">
    <location>
        <begin position="663"/>
        <end position="692"/>
    </location>
</feature>
<feature type="domain" description="Protein kinase" evidence="9">
    <location>
        <begin position="716"/>
        <end position="1039"/>
    </location>
</feature>
<dbReference type="SMART" id="SM00220">
    <property type="entry name" value="S_TKc"/>
    <property type="match status" value="1"/>
</dbReference>
<feature type="region of interest" description="Disordered" evidence="8">
    <location>
        <begin position="545"/>
        <end position="587"/>
    </location>
</feature>
<evidence type="ECO:0000313" key="11">
    <source>
        <dbReference type="Proteomes" id="UP001651158"/>
    </source>
</evidence>
<protein>
    <recommendedName>
        <fullName evidence="9">Protein kinase domain-containing protein</fullName>
    </recommendedName>
</protein>
<dbReference type="PANTHER" id="PTHR45646">
    <property type="entry name" value="SERINE/THREONINE-PROTEIN KINASE DOA-RELATED"/>
    <property type="match status" value="1"/>
</dbReference>
<evidence type="ECO:0000256" key="8">
    <source>
        <dbReference type="SAM" id="MobiDB-lite"/>
    </source>
</evidence>
<keyword evidence="11" id="KW-1185">Reference proteome</keyword>
<dbReference type="CDD" id="cd14134">
    <property type="entry name" value="PKc_CLK"/>
    <property type="match status" value="1"/>
</dbReference>
<evidence type="ECO:0000256" key="1">
    <source>
        <dbReference type="ARBA" id="ARBA00022527"/>
    </source>
</evidence>
<feature type="region of interest" description="Disordered" evidence="8">
    <location>
        <begin position="65"/>
        <end position="102"/>
    </location>
</feature>
<accession>A0ABR4Q8R6</accession>
<evidence type="ECO:0000256" key="6">
    <source>
        <dbReference type="ARBA" id="ARBA00037966"/>
    </source>
</evidence>
<feature type="compositionally biased region" description="Polar residues" evidence="8">
    <location>
        <begin position="269"/>
        <end position="280"/>
    </location>
</feature>
<dbReference type="PANTHER" id="PTHR45646:SF11">
    <property type="entry name" value="SERINE_THREONINE-PROTEIN KINASE DOA"/>
    <property type="match status" value="1"/>
</dbReference>
<keyword evidence="5 7" id="KW-0067">ATP-binding</keyword>
<reference evidence="10 11" key="1">
    <citation type="journal article" date="2022" name="Front. Cell. Infect. Microbiol.">
        <title>The Genomes of Two Strains of Taenia crassiceps the Animal Model for the Study of Human Cysticercosis.</title>
        <authorList>
            <person name="Bobes R.J."/>
            <person name="Estrada K."/>
            <person name="Rios-Valencia D.G."/>
            <person name="Calderon-Gallegos A."/>
            <person name="de la Torre P."/>
            <person name="Carrero J.C."/>
            <person name="Sanchez-Flores A."/>
            <person name="Laclette J.P."/>
        </authorList>
    </citation>
    <scope>NUCLEOTIDE SEQUENCE [LARGE SCALE GENOMIC DNA]</scope>
    <source>
        <strain evidence="10">WFUcys</strain>
    </source>
</reference>
<feature type="region of interest" description="Disordered" evidence="8">
    <location>
        <begin position="427"/>
        <end position="446"/>
    </location>
</feature>
<evidence type="ECO:0000256" key="3">
    <source>
        <dbReference type="ARBA" id="ARBA00022741"/>
    </source>
</evidence>
<evidence type="ECO:0000256" key="7">
    <source>
        <dbReference type="PROSITE-ProRule" id="PRU10141"/>
    </source>
</evidence>